<sequence length="260" mass="28907">MRFLAFTLLLLSSIVNAGTDCEVSLNYGVVVSEQQIRVIGHGGRAVYQINHPAQLIVQGDWIDLDEQQERELTELSAGIHQVVPKMILLANEGVELAVETIEQVYGGLVKDDKSQRKLQKSLERVQMSVKEKFIRANDNFYMGPGSLEQVNDLVDRELEEQLQEAMSTSVGGILSAIGGLVANSEGSEQRIANIANQLESIGEEIGQTVGPKSQTLKLKAQWFCNRFKELDKAEDRLRDSIKELKPYNVLLTGSNTHLDK</sequence>
<dbReference type="Pfam" id="PF11101">
    <property type="entry name" value="DUF2884"/>
    <property type="match status" value="1"/>
</dbReference>
<protein>
    <recommendedName>
        <fullName evidence="4">DUF2884 family protein</fullName>
    </recommendedName>
</protein>
<dbReference type="AlphaFoldDB" id="K7ABU5"/>
<accession>K7ABU5</accession>
<proteinExistence type="predicted"/>
<dbReference type="RefSeq" id="WP_007642160.1">
    <property type="nucleotide sequence ID" value="NC_020514.1"/>
</dbReference>
<evidence type="ECO:0000313" key="3">
    <source>
        <dbReference type="Proteomes" id="UP000011864"/>
    </source>
</evidence>
<dbReference type="STRING" id="1129794.C427_1547"/>
<evidence type="ECO:0008006" key="4">
    <source>
        <dbReference type="Google" id="ProtNLM"/>
    </source>
</evidence>
<dbReference type="OrthoDB" id="5760736at2"/>
<keyword evidence="1" id="KW-0732">Signal</keyword>
<dbReference type="HOGENOM" id="CLU_087938_1_0_6"/>
<dbReference type="Proteomes" id="UP000011864">
    <property type="component" value="Chromosome"/>
</dbReference>
<dbReference type="EMBL" id="CP003837">
    <property type="protein sequence ID" value="AGH43656.1"/>
    <property type="molecule type" value="Genomic_DNA"/>
</dbReference>
<dbReference type="eggNOG" id="ENOG502Z9GA">
    <property type="taxonomic scope" value="Bacteria"/>
</dbReference>
<evidence type="ECO:0000313" key="2">
    <source>
        <dbReference type="EMBL" id="AGH43656.1"/>
    </source>
</evidence>
<gene>
    <name evidence="2" type="ORF">C427_1547</name>
</gene>
<dbReference type="InterPro" id="IPR021307">
    <property type="entry name" value="DUF2884"/>
</dbReference>
<evidence type="ECO:0000256" key="1">
    <source>
        <dbReference type="SAM" id="SignalP"/>
    </source>
</evidence>
<reference evidence="2 3" key="1">
    <citation type="journal article" date="2013" name="Genome Announc.">
        <title>Complete Genome Sequence of Glaciecola psychrophila Strain 170T.</title>
        <authorList>
            <person name="Yin J."/>
            <person name="Chen J."/>
            <person name="Liu G."/>
            <person name="Yu Y."/>
            <person name="Song L."/>
            <person name="Wang X."/>
            <person name="Qu X."/>
        </authorList>
    </citation>
    <scope>NUCLEOTIDE SEQUENCE [LARGE SCALE GENOMIC DNA]</scope>
    <source>
        <strain evidence="2 3">170</strain>
    </source>
</reference>
<dbReference type="KEGG" id="gps:C427_1547"/>
<name>K7ABU5_9ALTE</name>
<keyword evidence="3" id="KW-1185">Reference proteome</keyword>
<feature type="chain" id="PRO_5003902633" description="DUF2884 family protein" evidence="1">
    <location>
        <begin position="18"/>
        <end position="260"/>
    </location>
</feature>
<organism evidence="2 3">
    <name type="scientific">Paraglaciecola psychrophila 170</name>
    <dbReference type="NCBI Taxonomy" id="1129794"/>
    <lineage>
        <taxon>Bacteria</taxon>
        <taxon>Pseudomonadati</taxon>
        <taxon>Pseudomonadota</taxon>
        <taxon>Gammaproteobacteria</taxon>
        <taxon>Alteromonadales</taxon>
        <taxon>Alteromonadaceae</taxon>
        <taxon>Paraglaciecola</taxon>
    </lineage>
</organism>
<feature type="signal peptide" evidence="1">
    <location>
        <begin position="1"/>
        <end position="17"/>
    </location>
</feature>
<dbReference type="PATRIC" id="fig|1129794.4.peg.1533"/>